<feature type="compositionally biased region" description="Polar residues" evidence="1">
    <location>
        <begin position="193"/>
        <end position="204"/>
    </location>
</feature>
<dbReference type="Pfam" id="PF16134">
    <property type="entry name" value="THOC2_N"/>
    <property type="match status" value="1"/>
</dbReference>
<sequence length="1121" mass="119002">LEDNASTKSSQSNLSKKEQPPQTHSTQTVQQSVAQRPVSTLDETSDPAGYIQKTKVVPQDASKAIPITADACQTQPESTTDSTVTNEEGKKDSKGTETTAGAAVDLTPVPPETQEMVAEPEKQGDVAPEASGDPAVTTDASPTADPVNPSIPSSAKASDSTTELPATDNPATDAAADLAPVLPKAQGLAAESTEASGDSSTKPDNSPVVDSPHPLKHLKSSSPAAQETSEDPAINIEESQAPGNQDPPIVSTEADSPVAIEQTPQLAPDTSAASSENQYDLTDCPNASGNPAVSPDDSPLVSSPAATPAKAADPDASTTVDVSAEQPSMEVADPATASQPRDNVDQQPSITAAPVGPEDCLAVDSLDSTPTEERAATEKSSDAKDFTVEAPTVPEQSSNPTANQPAEAAPPTGDELTTEGARPVHPIADKVNNPSSQPEASATVPELVPVNDGNAPNPPTEDPSDSTEEKDESNTPEQVPVPTADTTWAGPALEEVPTSTVGVDTAEPVTPQLDVPPATEQSKMASSAKAKSELKSGEHANSNDSDANSIQKPLEKKVGDNLLKVALADATVNNPTLPPKSVLSSYLPAFLDSPPLSSTLAWCSRYEKLSMASTSSRHSAFVKDLATFSFPPFIPATPKPALNNNTIPAISTKGPSTPVPCVSPPQNLDTSPSSPTKAKSMKSSHSKLVKPYPSLQRVWVMDSVYHGAWRSSYRSATFQTDLVAKQATRINTGLHYKQQRFNLLCEESKGYSHLATELISAMGPATRQPILTFDQFFPAGETSQIRDSRIEKVSNNIKAMIGFFDLDPNRSLDITLFWLTCYQLTHILSLFQPMCQIFRGQCRKYSTVIKILYPPPLPLPKPAVTSTRKPPSTNAPLPPLVSRHKSNSKLPSIPSHPMNNVPYRKGIDPEHHALVADGPKSQFLTTHPPSTEAAEREVLAWAAVQRFRKFAAANQPINNLLPCLLGLEAPFPWALPDSMDRAGDTLQSPIIHLARQHGHEPPNVSLLLQGDSMVADPDEKNKESELDVSSIFNFSPAPRSANLAYHLLIRTWPKHTGSPICPNSSASYNESHSIIPPCFSAGMVMQSPHKPLVATMGYVKDLALSQGSNKGLVHISQETMD</sequence>
<feature type="compositionally biased region" description="Low complexity" evidence="1">
    <location>
        <begin position="164"/>
        <end position="185"/>
    </location>
</feature>
<dbReference type="GO" id="GO:0006406">
    <property type="term" value="P:mRNA export from nucleus"/>
    <property type="evidence" value="ECO:0007669"/>
    <property type="project" value="InterPro"/>
</dbReference>
<dbReference type="PANTHER" id="PTHR21597">
    <property type="entry name" value="THO2 PROTEIN"/>
    <property type="match status" value="1"/>
</dbReference>
<comment type="caution">
    <text evidence="3">The sequence shown here is derived from an EMBL/GenBank/DDBJ whole genome shotgun (WGS) entry which is preliminary data.</text>
</comment>
<dbReference type="AlphaFoldDB" id="A0A0L6V4K2"/>
<feature type="non-terminal residue" evidence="3">
    <location>
        <position position="1"/>
    </location>
</feature>
<dbReference type="Proteomes" id="UP000037035">
    <property type="component" value="Unassembled WGS sequence"/>
</dbReference>
<dbReference type="GO" id="GO:0006397">
    <property type="term" value="P:mRNA processing"/>
    <property type="evidence" value="ECO:0007669"/>
    <property type="project" value="InterPro"/>
</dbReference>
<dbReference type="GO" id="GO:0003729">
    <property type="term" value="F:mRNA binding"/>
    <property type="evidence" value="ECO:0007669"/>
    <property type="project" value="TreeGrafter"/>
</dbReference>
<feature type="compositionally biased region" description="Basic and acidic residues" evidence="1">
    <location>
        <begin position="371"/>
        <end position="387"/>
    </location>
</feature>
<dbReference type="VEuPathDB" id="FungiDB:VP01_2772g1"/>
<feature type="compositionally biased region" description="Polar residues" evidence="1">
    <location>
        <begin position="336"/>
        <end position="350"/>
    </location>
</feature>
<dbReference type="EMBL" id="LAVV01007693">
    <property type="protein sequence ID" value="KNZ55075.1"/>
    <property type="molecule type" value="Genomic_DNA"/>
</dbReference>
<keyword evidence="4" id="KW-1185">Reference proteome</keyword>
<dbReference type="PANTHER" id="PTHR21597:SF0">
    <property type="entry name" value="THO COMPLEX SUBUNIT 2"/>
    <property type="match status" value="1"/>
</dbReference>
<feature type="compositionally biased region" description="Polar residues" evidence="1">
    <location>
        <begin position="645"/>
        <end position="655"/>
    </location>
</feature>
<gene>
    <name evidence="3" type="ORF">VP01_2772g1</name>
</gene>
<feature type="compositionally biased region" description="Polar residues" evidence="1">
    <location>
        <begin position="664"/>
        <end position="678"/>
    </location>
</feature>
<feature type="compositionally biased region" description="Polar residues" evidence="1">
    <location>
        <begin position="394"/>
        <end position="404"/>
    </location>
</feature>
<name>A0A0L6V4K2_9BASI</name>
<protein>
    <recommendedName>
        <fullName evidence="2">THO complex subunit 2 N-terminal domain-containing protein</fullName>
    </recommendedName>
</protein>
<feature type="compositionally biased region" description="Acidic residues" evidence="1">
    <location>
        <begin position="462"/>
        <end position="471"/>
    </location>
</feature>
<organism evidence="3 4">
    <name type="scientific">Puccinia sorghi</name>
    <dbReference type="NCBI Taxonomy" id="27349"/>
    <lineage>
        <taxon>Eukaryota</taxon>
        <taxon>Fungi</taxon>
        <taxon>Dikarya</taxon>
        <taxon>Basidiomycota</taxon>
        <taxon>Pucciniomycotina</taxon>
        <taxon>Pucciniomycetes</taxon>
        <taxon>Pucciniales</taxon>
        <taxon>Pucciniaceae</taxon>
        <taxon>Puccinia</taxon>
    </lineage>
</organism>
<evidence type="ECO:0000256" key="1">
    <source>
        <dbReference type="SAM" id="MobiDB-lite"/>
    </source>
</evidence>
<feature type="compositionally biased region" description="Polar residues" evidence="1">
    <location>
        <begin position="71"/>
        <end position="86"/>
    </location>
</feature>
<proteinExistence type="predicted"/>
<feature type="compositionally biased region" description="Polar residues" evidence="1">
    <location>
        <begin position="1"/>
        <end position="14"/>
    </location>
</feature>
<evidence type="ECO:0000259" key="2">
    <source>
        <dbReference type="Pfam" id="PF16134"/>
    </source>
</evidence>
<feature type="region of interest" description="Disordered" evidence="1">
    <location>
        <begin position="1"/>
        <end position="550"/>
    </location>
</feature>
<feature type="region of interest" description="Disordered" evidence="1">
    <location>
        <begin position="861"/>
        <end position="897"/>
    </location>
</feature>
<feature type="compositionally biased region" description="Polar residues" evidence="1">
    <location>
        <begin position="864"/>
        <end position="875"/>
    </location>
</feature>
<reference evidence="3 4" key="1">
    <citation type="submission" date="2015-08" db="EMBL/GenBank/DDBJ databases">
        <title>Next Generation Sequencing and Analysis of the Genome of Puccinia sorghi L Schw, the Causal Agent of Maize Common Rust.</title>
        <authorList>
            <person name="Rochi L."/>
            <person name="Burguener G."/>
            <person name="Darino M."/>
            <person name="Turjanski A."/>
            <person name="Kreff E."/>
            <person name="Dieguez M.J."/>
            <person name="Sacco F."/>
        </authorList>
    </citation>
    <scope>NUCLEOTIDE SEQUENCE [LARGE SCALE GENOMIC DNA]</scope>
    <source>
        <strain evidence="3 4">RO10H11247</strain>
    </source>
</reference>
<feature type="compositionally biased region" description="Polar residues" evidence="1">
    <location>
        <begin position="539"/>
        <end position="550"/>
    </location>
</feature>
<feature type="compositionally biased region" description="Low complexity" evidence="1">
    <location>
        <begin position="291"/>
        <end position="319"/>
    </location>
</feature>
<dbReference type="OrthoDB" id="29024at2759"/>
<feature type="domain" description="THO complex subunit 2 N-terminal" evidence="2">
    <location>
        <begin position="723"/>
        <end position="817"/>
    </location>
</feature>
<feature type="compositionally biased region" description="Low complexity" evidence="1">
    <location>
        <begin position="20"/>
        <end position="35"/>
    </location>
</feature>
<dbReference type="InterPro" id="IPR032302">
    <property type="entry name" value="THOC2_N"/>
</dbReference>
<dbReference type="InterPro" id="IPR040007">
    <property type="entry name" value="Tho2"/>
</dbReference>
<evidence type="ECO:0000313" key="3">
    <source>
        <dbReference type="EMBL" id="KNZ55075.1"/>
    </source>
</evidence>
<accession>A0A0L6V4K2</accession>
<feature type="compositionally biased region" description="Polar residues" evidence="1">
    <location>
        <begin position="271"/>
        <end position="289"/>
    </location>
</feature>
<evidence type="ECO:0000313" key="4">
    <source>
        <dbReference type="Proteomes" id="UP000037035"/>
    </source>
</evidence>
<feature type="region of interest" description="Disordered" evidence="1">
    <location>
        <begin position="645"/>
        <end position="685"/>
    </location>
</feature>
<feature type="compositionally biased region" description="Polar residues" evidence="1">
    <location>
        <begin position="150"/>
        <end position="163"/>
    </location>
</feature>
<dbReference type="GO" id="GO:0000445">
    <property type="term" value="C:THO complex part of transcription export complex"/>
    <property type="evidence" value="ECO:0007669"/>
    <property type="project" value="TreeGrafter"/>
</dbReference>